<dbReference type="InterPro" id="IPR001611">
    <property type="entry name" value="Leu-rich_rpt"/>
</dbReference>
<evidence type="ECO:0000313" key="4">
    <source>
        <dbReference type="EMBL" id="WPY00210.1"/>
    </source>
</evidence>
<dbReference type="SMART" id="SM00368">
    <property type="entry name" value="LRR_RI"/>
    <property type="match status" value="12"/>
</dbReference>
<dbReference type="Proteomes" id="UP001326613">
    <property type="component" value="Chromosome"/>
</dbReference>
<gene>
    <name evidence="4" type="ORF">Trichorick_00082</name>
</gene>
<comment type="subcellular location">
    <subcellularLocation>
        <location evidence="1">Cytoplasm</location>
        <location evidence="1">Cytoskeleton</location>
    </subcellularLocation>
</comment>
<sequence>MFKDLGIIEQLIITKEITEEVNLAGYNISDAVYIEQLMDILKNANSVTKLDLSANCLNHECIEKLAQGLPETNITTLYLRANKRINAEGEKDGKLSADTVRALATALPNTKITELCLSGNEIDNEGATNLFNSLPNTKIVNLKLHYNKIDDNGVEALAEALTNPETKLTTLDLSENRITGTGVESLARALPNSNLTELDLHRDSKFWIPEKVCALELTGIIEIKFGDSIAQALASTLANPKTKLTKLNINGNEVSNVGIEAIASALAQNPETSLTELRIDGNIGDGGKSSAYMVHSMPGITDEGVIKLAAVLPKTSLKILSLNKNAIGDLGAKELAAVLPESKLTELSLRTNKVGDDGAIALFSALPYSLITSLILHGNKIGPNAAQVLAEILPNPNIKITEIDLNCNEIGDLGLEAIAGTLLSSNIEVLRVNDNKIGDDGAQALVRALNYNVAKPKLTHIVIENNKITNLVKANLCNAVAAANLEINIEYYSPVRIKEITGQVAINTTPQSNTETLLLYPYFSKDVLLNEFSIIENLMIYPKVSTLIIRAMDPLNINKLCEVLPQTRITKLIITDSKKITSAHIQQLASILPETEITNLAIDFVDDGGAQVLATALPSSKLTTLSLSYNPIGDDGAQALATALLKPNTKLINLNLQNCKITHNGGLILITAWKQYLDQVANDPEGQGITTHYMNLVNNELFSALNGEGINDIIGFIAADVSLVRSINFINDGCYLPSKKVHRLLLDFQKMCELSIAKNDEQSNEIELLIEKFNEYLGTALDEVFADYPLIGLTDYDSDYWS</sequence>
<evidence type="ECO:0000256" key="2">
    <source>
        <dbReference type="ARBA" id="ARBA00022490"/>
    </source>
</evidence>
<keyword evidence="3" id="KW-0206">Cytoskeleton</keyword>
<dbReference type="PANTHER" id="PTHR24107">
    <property type="entry name" value="YNEIN REGULATORY COMPLEX SUBUNIT 5"/>
    <property type="match status" value="1"/>
</dbReference>
<dbReference type="PANTHER" id="PTHR24107:SF2">
    <property type="entry name" value="NLR FAMILY CARD DOMAIN CONTAINING 3"/>
    <property type="match status" value="1"/>
</dbReference>
<protein>
    <submittedName>
        <fullName evidence="4">Leucine-rich repeats protein</fullName>
    </submittedName>
</protein>
<dbReference type="Gene3D" id="3.80.10.10">
    <property type="entry name" value="Ribonuclease Inhibitor"/>
    <property type="match status" value="6"/>
</dbReference>
<evidence type="ECO:0000313" key="5">
    <source>
        <dbReference type="Proteomes" id="UP001326613"/>
    </source>
</evidence>
<name>A0ABZ0UQ89_9RICK</name>
<accession>A0ABZ0UQ89</accession>
<dbReference type="InterPro" id="IPR032675">
    <property type="entry name" value="LRR_dom_sf"/>
</dbReference>
<organism evidence="4 5">
    <name type="scientific">Candidatus Trichorickettsia mobilis</name>
    <dbReference type="NCBI Taxonomy" id="1346319"/>
    <lineage>
        <taxon>Bacteria</taxon>
        <taxon>Pseudomonadati</taxon>
        <taxon>Pseudomonadota</taxon>
        <taxon>Alphaproteobacteria</taxon>
        <taxon>Rickettsiales</taxon>
        <taxon>Rickettsiaceae</taxon>
        <taxon>Rickettsieae</taxon>
        <taxon>Candidatus Trichorickettsia</taxon>
    </lineage>
</organism>
<keyword evidence="5" id="KW-1185">Reference proteome</keyword>
<proteinExistence type="predicted"/>
<keyword evidence="2" id="KW-0963">Cytoplasm</keyword>
<dbReference type="Pfam" id="PF13516">
    <property type="entry name" value="LRR_6"/>
    <property type="match status" value="9"/>
</dbReference>
<evidence type="ECO:0000256" key="3">
    <source>
        <dbReference type="ARBA" id="ARBA00023212"/>
    </source>
</evidence>
<evidence type="ECO:0000256" key="1">
    <source>
        <dbReference type="ARBA" id="ARBA00004245"/>
    </source>
</evidence>
<dbReference type="SUPFAM" id="SSF52047">
    <property type="entry name" value="RNI-like"/>
    <property type="match status" value="3"/>
</dbReference>
<dbReference type="EMBL" id="CP112932">
    <property type="protein sequence ID" value="WPY00210.1"/>
    <property type="molecule type" value="Genomic_DNA"/>
</dbReference>
<dbReference type="RefSeq" id="WP_323738301.1">
    <property type="nucleotide sequence ID" value="NZ_CP112932.1"/>
</dbReference>
<dbReference type="InterPro" id="IPR052410">
    <property type="entry name" value="DRC5"/>
</dbReference>
<reference evidence="4 5" key="1">
    <citation type="submission" date="2022-10" db="EMBL/GenBank/DDBJ databases">
        <title>Host association and intracellularity evolved multiple times independently in the Rickettsiales.</title>
        <authorList>
            <person name="Castelli M."/>
            <person name="Nardi T."/>
            <person name="Gammuto L."/>
            <person name="Bellinzona G."/>
            <person name="Sabaneyeva E."/>
            <person name="Potekhin A."/>
            <person name="Serra V."/>
            <person name="Petroni G."/>
            <person name="Sassera D."/>
        </authorList>
    </citation>
    <scope>NUCLEOTIDE SEQUENCE [LARGE SCALE GENOMIC DNA]</scope>
    <source>
        <strain evidence="4 5">Kr 154-4</strain>
    </source>
</reference>